<dbReference type="GO" id="GO:0003676">
    <property type="term" value="F:nucleic acid binding"/>
    <property type="evidence" value="ECO:0007669"/>
    <property type="project" value="InterPro"/>
</dbReference>
<dbReference type="EMBL" id="BAABME010014169">
    <property type="protein sequence ID" value="GAA0186921.1"/>
    <property type="molecule type" value="Genomic_DNA"/>
</dbReference>
<dbReference type="InterPro" id="IPR002156">
    <property type="entry name" value="RNaseH_domain"/>
</dbReference>
<evidence type="ECO:0000313" key="3">
    <source>
        <dbReference type="Proteomes" id="UP001454036"/>
    </source>
</evidence>
<sequence>MLSIRRVTYWVGESYLASQIGVQVLVPRAKRIRLLSWDKPFEGTLKLNIDAPCKEGRAGYGGILRNSQGSLVFVMGIHGCANSPLQAEVEALLGCLKRCVDKGYDHLHIEIDSLQVVNIIYNKIAHWTLQSKDIVWCEGTTDRAMQRLVQLENAGLPQIRLG</sequence>
<dbReference type="Gene3D" id="3.30.420.10">
    <property type="entry name" value="Ribonuclease H-like superfamily/Ribonuclease H"/>
    <property type="match status" value="1"/>
</dbReference>
<dbReference type="SUPFAM" id="SSF53098">
    <property type="entry name" value="Ribonuclease H-like"/>
    <property type="match status" value="1"/>
</dbReference>
<dbReference type="CDD" id="cd06222">
    <property type="entry name" value="RNase_H_like"/>
    <property type="match status" value="1"/>
</dbReference>
<organism evidence="2 3">
    <name type="scientific">Lithospermum erythrorhizon</name>
    <name type="common">Purple gromwell</name>
    <name type="synonym">Lithospermum officinale var. erythrorhizon</name>
    <dbReference type="NCBI Taxonomy" id="34254"/>
    <lineage>
        <taxon>Eukaryota</taxon>
        <taxon>Viridiplantae</taxon>
        <taxon>Streptophyta</taxon>
        <taxon>Embryophyta</taxon>
        <taxon>Tracheophyta</taxon>
        <taxon>Spermatophyta</taxon>
        <taxon>Magnoliopsida</taxon>
        <taxon>eudicotyledons</taxon>
        <taxon>Gunneridae</taxon>
        <taxon>Pentapetalae</taxon>
        <taxon>asterids</taxon>
        <taxon>lamiids</taxon>
        <taxon>Boraginales</taxon>
        <taxon>Boraginaceae</taxon>
        <taxon>Boraginoideae</taxon>
        <taxon>Lithospermeae</taxon>
        <taxon>Lithospermum</taxon>
    </lineage>
</organism>
<dbReference type="InterPro" id="IPR044730">
    <property type="entry name" value="RNase_H-like_dom_plant"/>
</dbReference>
<evidence type="ECO:0000259" key="1">
    <source>
        <dbReference type="Pfam" id="PF13456"/>
    </source>
</evidence>
<proteinExistence type="predicted"/>
<reference evidence="2 3" key="1">
    <citation type="submission" date="2024-01" db="EMBL/GenBank/DDBJ databases">
        <title>The complete chloroplast genome sequence of Lithospermum erythrorhizon: insights into the phylogenetic relationship among Boraginaceae species and the maternal lineages of purple gromwells.</title>
        <authorList>
            <person name="Okada T."/>
            <person name="Watanabe K."/>
        </authorList>
    </citation>
    <scope>NUCLEOTIDE SEQUENCE [LARGE SCALE GENOMIC DNA]</scope>
</reference>
<dbReference type="InterPro" id="IPR036397">
    <property type="entry name" value="RNaseH_sf"/>
</dbReference>
<dbReference type="Pfam" id="PF13456">
    <property type="entry name" value="RVT_3"/>
    <property type="match status" value="1"/>
</dbReference>
<gene>
    <name evidence="2" type="ORF">LIER_34209</name>
</gene>
<dbReference type="PANTHER" id="PTHR47723:SF19">
    <property type="entry name" value="POLYNUCLEOTIDYL TRANSFERASE, RIBONUCLEASE H-LIKE SUPERFAMILY PROTEIN"/>
    <property type="match status" value="1"/>
</dbReference>
<dbReference type="InterPro" id="IPR053151">
    <property type="entry name" value="RNase_H-like"/>
</dbReference>
<evidence type="ECO:0000313" key="2">
    <source>
        <dbReference type="EMBL" id="GAA0186921.1"/>
    </source>
</evidence>
<name>A0AAV3RYV3_LITER</name>
<dbReference type="InterPro" id="IPR012337">
    <property type="entry name" value="RNaseH-like_sf"/>
</dbReference>
<accession>A0AAV3RYV3</accession>
<keyword evidence="3" id="KW-1185">Reference proteome</keyword>
<dbReference type="Proteomes" id="UP001454036">
    <property type="component" value="Unassembled WGS sequence"/>
</dbReference>
<protein>
    <recommendedName>
        <fullName evidence="1">RNase H type-1 domain-containing protein</fullName>
    </recommendedName>
</protein>
<dbReference type="GO" id="GO:0004523">
    <property type="term" value="F:RNA-DNA hybrid ribonuclease activity"/>
    <property type="evidence" value="ECO:0007669"/>
    <property type="project" value="InterPro"/>
</dbReference>
<feature type="domain" description="RNase H type-1" evidence="1">
    <location>
        <begin position="48"/>
        <end position="124"/>
    </location>
</feature>
<comment type="caution">
    <text evidence="2">The sequence shown here is derived from an EMBL/GenBank/DDBJ whole genome shotgun (WGS) entry which is preliminary data.</text>
</comment>
<dbReference type="AlphaFoldDB" id="A0AAV3RYV3"/>
<dbReference type="PANTHER" id="PTHR47723">
    <property type="entry name" value="OS05G0353850 PROTEIN"/>
    <property type="match status" value="1"/>
</dbReference>